<comment type="catalytic activity">
    <reaction evidence="10">
        <text>L-histidinol phosphate + H2O = L-histidinol + phosphate</text>
        <dbReference type="Rhea" id="RHEA:14465"/>
        <dbReference type="ChEBI" id="CHEBI:15377"/>
        <dbReference type="ChEBI" id="CHEBI:43474"/>
        <dbReference type="ChEBI" id="CHEBI:57699"/>
        <dbReference type="ChEBI" id="CHEBI:57980"/>
        <dbReference type="EC" id="3.1.3.15"/>
    </reaction>
</comment>
<comment type="similarity">
    <text evidence="3">Belongs to the inositol monophosphatase superfamily.</text>
</comment>
<feature type="binding site" evidence="12">
    <location>
        <position position="214"/>
    </location>
    <ligand>
        <name>Mg(2+)</name>
        <dbReference type="ChEBI" id="CHEBI:18420"/>
        <label>1</label>
        <note>catalytic</note>
    </ligand>
</feature>
<keyword evidence="5" id="KW-0028">Amino-acid biosynthesis</keyword>
<dbReference type="PANTHER" id="PTHR20854:SF4">
    <property type="entry name" value="INOSITOL-1-MONOPHOSPHATASE-RELATED"/>
    <property type="match status" value="1"/>
</dbReference>
<dbReference type="EMBL" id="CP020100">
    <property type="protein sequence ID" value="AQZ94446.1"/>
    <property type="molecule type" value="Genomic_DNA"/>
</dbReference>
<feature type="binding site" evidence="12">
    <location>
        <position position="92"/>
    </location>
    <ligand>
        <name>Mg(2+)</name>
        <dbReference type="ChEBI" id="CHEBI:18420"/>
        <label>1</label>
        <note>catalytic</note>
    </ligand>
</feature>
<keyword evidence="14" id="KW-1185">Reference proteome</keyword>
<dbReference type="EC" id="3.1.3.15" evidence="4 11"/>
<dbReference type="PROSITE" id="PS00629">
    <property type="entry name" value="IMP_1"/>
    <property type="match status" value="1"/>
</dbReference>
<dbReference type="FunFam" id="3.30.540.10:FF:000030">
    <property type="entry name" value="Inositol monophosphatase"/>
    <property type="match status" value="1"/>
</dbReference>
<evidence type="ECO:0000256" key="8">
    <source>
        <dbReference type="ARBA" id="ARBA00022842"/>
    </source>
</evidence>
<organism evidence="13 14">
    <name type="scientific">Halopseudomonas phragmitis</name>
    <dbReference type="NCBI Taxonomy" id="1931241"/>
    <lineage>
        <taxon>Bacteria</taxon>
        <taxon>Pseudomonadati</taxon>
        <taxon>Pseudomonadota</taxon>
        <taxon>Gammaproteobacteria</taxon>
        <taxon>Pseudomonadales</taxon>
        <taxon>Pseudomonadaceae</taxon>
        <taxon>Halopseudomonas</taxon>
    </lineage>
</organism>
<dbReference type="CDD" id="cd01641">
    <property type="entry name" value="Bacterial_IMPase_like_1"/>
    <property type="match status" value="1"/>
</dbReference>
<dbReference type="GO" id="GO:0008934">
    <property type="term" value="F:inositol monophosphate 1-phosphatase activity"/>
    <property type="evidence" value="ECO:0007669"/>
    <property type="project" value="TreeGrafter"/>
</dbReference>
<name>A0A1V0B3D8_9GAMM</name>
<accession>A0A1V0B3D8</accession>
<keyword evidence="6 12" id="KW-0479">Metal-binding</keyword>
<dbReference type="GO" id="GO:0007165">
    <property type="term" value="P:signal transduction"/>
    <property type="evidence" value="ECO:0007669"/>
    <property type="project" value="TreeGrafter"/>
</dbReference>
<dbReference type="GO" id="GO:0006020">
    <property type="term" value="P:inositol metabolic process"/>
    <property type="evidence" value="ECO:0007669"/>
    <property type="project" value="TreeGrafter"/>
</dbReference>
<feature type="binding site" evidence="12">
    <location>
        <position position="90"/>
    </location>
    <ligand>
        <name>Mg(2+)</name>
        <dbReference type="ChEBI" id="CHEBI:18420"/>
        <label>2</label>
    </ligand>
</feature>
<reference evidence="13 14" key="1">
    <citation type="submission" date="2017-03" db="EMBL/GenBank/DDBJ databases">
        <title>Complete genome sequence of the novel DNRA strain Pseudomonas sp. S-6-2 isolated from Chinese polluted river sediment. Journal of Biotechnology.</title>
        <authorList>
            <person name="Li J."/>
            <person name="Xiang F."/>
            <person name="Wang L."/>
            <person name="Xi L."/>
            <person name="Liu J."/>
        </authorList>
    </citation>
    <scope>NUCLEOTIDE SEQUENCE [LARGE SCALE GENOMIC DNA]</scope>
    <source>
        <strain evidence="13 14">S-6-2</strain>
    </source>
</reference>
<dbReference type="InterPro" id="IPR000760">
    <property type="entry name" value="Inositol_monophosphatase-like"/>
</dbReference>
<evidence type="ECO:0000256" key="6">
    <source>
        <dbReference type="ARBA" id="ARBA00022723"/>
    </source>
</evidence>
<dbReference type="STRING" id="1931241.BVH74_06610"/>
<evidence type="ECO:0000313" key="14">
    <source>
        <dbReference type="Proteomes" id="UP000243488"/>
    </source>
</evidence>
<dbReference type="GO" id="GO:0046872">
    <property type="term" value="F:metal ion binding"/>
    <property type="evidence" value="ECO:0007669"/>
    <property type="project" value="UniProtKB-KW"/>
</dbReference>
<evidence type="ECO:0000256" key="12">
    <source>
        <dbReference type="PIRSR" id="PIRSR600760-2"/>
    </source>
</evidence>
<dbReference type="PANTHER" id="PTHR20854">
    <property type="entry name" value="INOSITOL MONOPHOSPHATASE"/>
    <property type="match status" value="1"/>
</dbReference>
<evidence type="ECO:0000256" key="1">
    <source>
        <dbReference type="ARBA" id="ARBA00001946"/>
    </source>
</evidence>
<keyword evidence="8 12" id="KW-0460">Magnesium</keyword>
<dbReference type="AlphaFoldDB" id="A0A1V0B3D8"/>
<proteinExistence type="inferred from homology"/>
<feature type="binding site" evidence="12">
    <location>
        <position position="93"/>
    </location>
    <ligand>
        <name>Mg(2+)</name>
        <dbReference type="ChEBI" id="CHEBI:18420"/>
        <label>2</label>
    </ligand>
</feature>
<dbReference type="Gene3D" id="3.40.190.80">
    <property type="match status" value="1"/>
</dbReference>
<keyword evidence="7" id="KW-0378">Hydrolase</keyword>
<evidence type="ECO:0000256" key="9">
    <source>
        <dbReference type="ARBA" id="ARBA00023102"/>
    </source>
</evidence>
<dbReference type="InterPro" id="IPR020583">
    <property type="entry name" value="Inositol_monoP_metal-BS"/>
</dbReference>
<evidence type="ECO:0000256" key="10">
    <source>
        <dbReference type="ARBA" id="ARBA00049158"/>
    </source>
</evidence>
<evidence type="ECO:0000256" key="3">
    <source>
        <dbReference type="ARBA" id="ARBA00009759"/>
    </source>
</evidence>
<dbReference type="PRINTS" id="PR00377">
    <property type="entry name" value="IMPHPHTASES"/>
</dbReference>
<gene>
    <name evidence="13" type="ORF">BVH74_06610</name>
</gene>
<comment type="cofactor">
    <cofactor evidence="1 12">
        <name>Mg(2+)</name>
        <dbReference type="ChEBI" id="CHEBI:18420"/>
    </cofactor>
</comment>
<evidence type="ECO:0000256" key="7">
    <source>
        <dbReference type="ARBA" id="ARBA00022801"/>
    </source>
</evidence>
<evidence type="ECO:0000256" key="11">
    <source>
        <dbReference type="NCBIfam" id="TIGR02067"/>
    </source>
</evidence>
<evidence type="ECO:0000256" key="2">
    <source>
        <dbReference type="ARBA" id="ARBA00004970"/>
    </source>
</evidence>
<dbReference type="GO" id="GO:0004401">
    <property type="term" value="F:histidinol-phosphatase activity"/>
    <property type="evidence" value="ECO:0007669"/>
    <property type="project" value="UniProtKB-UniRule"/>
</dbReference>
<comment type="pathway">
    <text evidence="2">Amino-acid biosynthesis; L-histidine biosynthesis; L-histidine from 5-phospho-alpha-D-ribose 1-diphosphate: step 8/9.</text>
</comment>
<dbReference type="Proteomes" id="UP000243488">
    <property type="component" value="Chromosome"/>
</dbReference>
<evidence type="ECO:0000256" key="5">
    <source>
        <dbReference type="ARBA" id="ARBA00022605"/>
    </source>
</evidence>
<evidence type="ECO:0000256" key="4">
    <source>
        <dbReference type="ARBA" id="ARBA00013085"/>
    </source>
</evidence>
<dbReference type="KEGG" id="ppha:BVH74_06610"/>
<sequence length="266" mass="28630">MSLSQEQLTPYLAFAGQLADAAALAIQPHFRAPLAVTDKGAGLYDPVTVADQAAERAMRELIQQHYPEHGILGEEEESFRGSSPLTWVLDPIDGTRAFITGLPLWGTLIALNDGQRPRLGIMNQPHTGERFSGNGQAAWLNGQPLRTRTCPSLAQARLMCTTPDMFTSAAEHQAFQHIADQVQLLRFGGDCYAYCMLAAGLVDVVMEASLQPYDVQALIPIVEGAGGRMTTWEGGDAQHGGRVIACGDPALHALVLEQLRQLGSIG</sequence>
<dbReference type="RefSeq" id="WP_080049299.1">
    <property type="nucleotide sequence ID" value="NZ_CP020100.1"/>
</dbReference>
<feature type="binding site" evidence="12">
    <location>
        <position position="74"/>
    </location>
    <ligand>
        <name>Mg(2+)</name>
        <dbReference type="ChEBI" id="CHEBI:18420"/>
        <label>1</label>
        <note>catalytic</note>
    </ligand>
</feature>
<protein>
    <recommendedName>
        <fullName evidence="4 11">Histidinol-phosphatase</fullName>
        <ecNumber evidence="4 11">3.1.3.15</ecNumber>
    </recommendedName>
</protein>
<keyword evidence="9" id="KW-0368">Histidine biosynthesis</keyword>
<dbReference type="SUPFAM" id="SSF56655">
    <property type="entry name" value="Carbohydrate phosphatase"/>
    <property type="match status" value="1"/>
</dbReference>
<evidence type="ECO:0000313" key="13">
    <source>
        <dbReference type="EMBL" id="AQZ94446.1"/>
    </source>
</evidence>
<dbReference type="UniPathway" id="UPA00031">
    <property type="reaction ID" value="UER00013"/>
</dbReference>
<dbReference type="InterPro" id="IPR011809">
    <property type="entry name" value="His_9_proposed"/>
</dbReference>
<dbReference type="NCBIfam" id="TIGR02067">
    <property type="entry name" value="his_9_HisN"/>
    <property type="match status" value="1"/>
</dbReference>
<dbReference type="Gene3D" id="3.30.540.10">
    <property type="entry name" value="Fructose-1,6-Bisphosphatase, subunit A, domain 1"/>
    <property type="match status" value="1"/>
</dbReference>
<dbReference type="GO" id="GO:0000105">
    <property type="term" value="P:L-histidine biosynthetic process"/>
    <property type="evidence" value="ECO:0007669"/>
    <property type="project" value="UniProtKB-UniRule"/>
</dbReference>
<dbReference type="Pfam" id="PF00459">
    <property type="entry name" value="Inositol_P"/>
    <property type="match status" value="1"/>
</dbReference>